<evidence type="ECO:0000256" key="2">
    <source>
        <dbReference type="ARBA" id="ARBA00022553"/>
    </source>
</evidence>
<keyword evidence="3" id="KW-0832">Ubl conjugation</keyword>
<dbReference type="PANTHER" id="PTHR21446:SF12">
    <property type="entry name" value="POTASSIUM CHANNEL TETRAMERIZATION DOMAIN CONTAINING 1"/>
    <property type="match status" value="1"/>
</dbReference>
<dbReference type="KEGG" id="tsr:106556082"/>
<dbReference type="InterPro" id="IPR003131">
    <property type="entry name" value="T1-type_BTB"/>
</dbReference>
<accession>A0A6I9Z3H4</accession>
<dbReference type="FunFam" id="3.30.710.10:FF:000003">
    <property type="entry name" value="BTB/POZ domain-containing protein KCTD6 isoform X2"/>
    <property type="match status" value="1"/>
</dbReference>
<dbReference type="InterPro" id="IPR048599">
    <property type="entry name" value="BTB_POZ_KCTD1"/>
</dbReference>
<dbReference type="Gene3D" id="3.30.710.10">
    <property type="entry name" value="Potassium Channel Kv1.1, Chain A"/>
    <property type="match status" value="1"/>
</dbReference>
<dbReference type="Pfam" id="PF20871">
    <property type="entry name" value="KCTD1-15_CTD"/>
    <property type="match status" value="1"/>
</dbReference>
<dbReference type="AlphaFoldDB" id="A0A6I9Z3H4"/>
<keyword evidence="5" id="KW-1185">Reference proteome</keyword>
<dbReference type="GO" id="GO:0051260">
    <property type="term" value="P:protein homooligomerization"/>
    <property type="evidence" value="ECO:0007669"/>
    <property type="project" value="InterPro"/>
</dbReference>
<dbReference type="SUPFAM" id="SSF54695">
    <property type="entry name" value="POZ domain"/>
    <property type="match status" value="1"/>
</dbReference>
<dbReference type="Pfam" id="PF02214">
    <property type="entry name" value="BTB_2"/>
    <property type="match status" value="1"/>
</dbReference>
<evidence type="ECO:0000256" key="1">
    <source>
        <dbReference type="ARBA" id="ARBA00022499"/>
    </source>
</evidence>
<reference evidence="6" key="1">
    <citation type="submission" date="2025-08" db="UniProtKB">
        <authorList>
            <consortium name="RefSeq"/>
        </authorList>
    </citation>
    <scope>IDENTIFICATION</scope>
    <source>
        <tissue evidence="6">Skeletal muscle</tissue>
    </source>
</reference>
<dbReference type="InterPro" id="IPR052787">
    <property type="entry name" value="MAVS"/>
</dbReference>
<evidence type="ECO:0000256" key="3">
    <source>
        <dbReference type="ARBA" id="ARBA00022843"/>
    </source>
</evidence>
<protein>
    <submittedName>
        <fullName evidence="6">BTB/POZ domain-containing protein KCTD1 isoform X1</fullName>
    </submittedName>
</protein>
<sequence>MLVAAGFLRLTSASKETSKLTSFVASPVYSQASVASRSAATAAAREATEKPPGICSTLPFGCCLRTNQPLSCVTRRLRLRLQPVASGCSSKTARCLRRELEEERDRRACAGEDEDGEDEDEIQEVQITGDEEGADGGLLLLDDDEEEEEDDVMMGLAWDPEEEPGHMIRMDQSSRALLDKAAAAVCGVRGSLGGVRRGGTGAIGAAAGGAPSVPVSARGMTTSVVSKAVAPLAAEDSDPEAELLLQRPERARLSENTRLATRYAVRIFREYLSEKAQSPDFETMDKGALCRVLRSFYAEARSKSGQLYSKSSLISIRSSLNRYLNEPPYCRTLDLTKDPELRAANLTLAAVIRKLEEQGAGPVVQKQAITRADLRKLYTCNVFSTQSPFGLLNKVWFETCMYFCTRGRENQRELEEDSFGLAMDEDGRKFVYFKALGPYHKSRSSSWSKKRAESSDEENLPRMYETGTEFCPYASFVKYLAKRNPLCKAFFQRPRDHCSEGDVTWYENKAIGKNLLGTRMQMLSKAAKLSKTYTNHCIGAVSIATLNSIAGIGTKLTSGTTGGGGFYGLNGRGRLPPIPANNTYILPKDGDNHPSVKAEAAAVLVPTKRSHEAMYAAGGGAAVVGDACGPSSSPKRLCLRPAEPLDTAAVVVVSVKHDPLPLLIPEANGPRSTNSPTVISPAMVSPTQDSRPNMSRPLITRSPASPLNNQGIPTPAQLTKSNAPVHIDVGGHMYTSSLATLTKYPESRIGRLFDGTEPIVLDSLKQHYFIDRDGQMFRYILNFLRTSKLLIPDDFKDYSLLYEEAKYFQLQPMLGEMERWKQDRETGRFSKSCECLVVRVAPDLGERITLSGDKSLIEEVFPEIGDVMCNSVNAGWNHDSTHVIRFPLNGYCHLNSVQVLERLQQRGFKIVGSCGGGVDSSQFSEYVLKRELRRPSRSSSVIRIKQEPLD</sequence>
<dbReference type="InterPro" id="IPR048595">
    <property type="entry name" value="KCTD1-15-like_C"/>
</dbReference>
<dbReference type="InterPro" id="IPR011333">
    <property type="entry name" value="SKP1/BTB/POZ_sf"/>
</dbReference>
<keyword evidence="2" id="KW-0597">Phosphoprotein</keyword>
<gene>
    <name evidence="6" type="primary">KCTD1</name>
</gene>
<dbReference type="RefSeq" id="XP_013930521.1">
    <property type="nucleotide sequence ID" value="XM_014075046.1"/>
</dbReference>
<name>A0A6I9Z3H4_9SAUR</name>
<evidence type="ECO:0000313" key="6">
    <source>
        <dbReference type="RefSeq" id="XP_013930521.1"/>
    </source>
</evidence>
<keyword evidence="1" id="KW-1017">Isopeptide bond</keyword>
<dbReference type="PANTHER" id="PTHR21446">
    <property type="entry name" value="DUF3504 DOMAIN-CONTAINING PROTEIN"/>
    <property type="match status" value="1"/>
</dbReference>
<dbReference type="InterPro" id="IPR000210">
    <property type="entry name" value="BTB/POZ_dom"/>
</dbReference>
<evidence type="ECO:0000313" key="5">
    <source>
        <dbReference type="Proteomes" id="UP000504617"/>
    </source>
</evidence>
<feature type="domain" description="BTB" evidence="4">
    <location>
        <begin position="723"/>
        <end position="825"/>
    </location>
</feature>
<organism evidence="5 6">
    <name type="scientific">Thamnophis sirtalis</name>
    <dbReference type="NCBI Taxonomy" id="35019"/>
    <lineage>
        <taxon>Eukaryota</taxon>
        <taxon>Metazoa</taxon>
        <taxon>Chordata</taxon>
        <taxon>Craniata</taxon>
        <taxon>Vertebrata</taxon>
        <taxon>Euteleostomi</taxon>
        <taxon>Lepidosauria</taxon>
        <taxon>Squamata</taxon>
        <taxon>Bifurcata</taxon>
        <taxon>Unidentata</taxon>
        <taxon>Episquamata</taxon>
        <taxon>Toxicofera</taxon>
        <taxon>Serpentes</taxon>
        <taxon>Colubroidea</taxon>
        <taxon>Colubridae</taxon>
        <taxon>Natricinae</taxon>
        <taxon>Thamnophis</taxon>
    </lineage>
</organism>
<dbReference type="GeneID" id="106556082"/>
<dbReference type="CTD" id="284252"/>
<dbReference type="OrthoDB" id="2414723at2759"/>
<evidence type="ECO:0000259" key="4">
    <source>
        <dbReference type="SMART" id="SM00225"/>
    </source>
</evidence>
<dbReference type="Proteomes" id="UP000504617">
    <property type="component" value="Unplaced"/>
</dbReference>
<proteinExistence type="predicted"/>
<dbReference type="Pfam" id="PF12012">
    <property type="entry name" value="DUF3504"/>
    <property type="match status" value="1"/>
</dbReference>
<dbReference type="SMART" id="SM00225">
    <property type="entry name" value="BTB"/>
    <property type="match status" value="1"/>
</dbReference>
<dbReference type="InterPro" id="IPR021893">
    <property type="entry name" value="ZMYM2-like_C"/>
</dbReference>
<dbReference type="CDD" id="cd18387">
    <property type="entry name" value="BTB_POZ_KCTD1"/>
    <property type="match status" value="1"/>
</dbReference>